<organism evidence="14 15">
    <name type="scientific">Fistulifera solaris</name>
    <name type="common">Oleaginous diatom</name>
    <dbReference type="NCBI Taxonomy" id="1519565"/>
    <lineage>
        <taxon>Eukaryota</taxon>
        <taxon>Sar</taxon>
        <taxon>Stramenopiles</taxon>
        <taxon>Ochrophyta</taxon>
        <taxon>Bacillariophyta</taxon>
        <taxon>Bacillariophyceae</taxon>
        <taxon>Bacillariophycidae</taxon>
        <taxon>Naviculales</taxon>
        <taxon>Naviculaceae</taxon>
        <taxon>Fistulifera</taxon>
    </lineage>
</organism>
<dbReference type="GO" id="GO:0003677">
    <property type="term" value="F:DNA binding"/>
    <property type="evidence" value="ECO:0007669"/>
    <property type="project" value="UniProtKB-KW"/>
</dbReference>
<keyword evidence="14" id="KW-0238">DNA-binding</keyword>
<reference evidence="14 15" key="1">
    <citation type="journal article" date="2015" name="Plant Cell">
        <title>Oil accumulation by the oleaginous diatom Fistulifera solaris as revealed by the genome and transcriptome.</title>
        <authorList>
            <person name="Tanaka T."/>
            <person name="Maeda Y."/>
            <person name="Veluchamy A."/>
            <person name="Tanaka M."/>
            <person name="Abida H."/>
            <person name="Marechal E."/>
            <person name="Bowler C."/>
            <person name="Muto M."/>
            <person name="Sunaga Y."/>
            <person name="Tanaka M."/>
            <person name="Yoshino T."/>
            <person name="Taniguchi T."/>
            <person name="Fukuda Y."/>
            <person name="Nemoto M."/>
            <person name="Matsumoto M."/>
            <person name="Wong P.S."/>
            <person name="Aburatani S."/>
            <person name="Fujibuchi W."/>
        </authorList>
    </citation>
    <scope>NUCLEOTIDE SEQUENCE [LARGE SCALE GENOMIC DNA]</scope>
    <source>
        <strain evidence="14 15">JPCC DA0580</strain>
    </source>
</reference>
<evidence type="ECO:0000256" key="5">
    <source>
        <dbReference type="ARBA" id="ARBA00022692"/>
    </source>
</evidence>
<feature type="coiled-coil region" evidence="10">
    <location>
        <begin position="553"/>
        <end position="587"/>
    </location>
</feature>
<keyword evidence="7" id="KW-0333">Golgi apparatus</keyword>
<feature type="domain" description="CASP C-terminal" evidence="12">
    <location>
        <begin position="463"/>
        <end position="698"/>
    </location>
</feature>
<evidence type="ECO:0000256" key="8">
    <source>
        <dbReference type="ARBA" id="ARBA00023054"/>
    </source>
</evidence>
<feature type="coiled-coil region" evidence="10">
    <location>
        <begin position="282"/>
        <end position="387"/>
    </location>
</feature>
<evidence type="ECO:0000256" key="6">
    <source>
        <dbReference type="ARBA" id="ARBA00022989"/>
    </source>
</evidence>
<dbReference type="GO" id="GO:0006891">
    <property type="term" value="P:intra-Golgi vesicle-mediated transport"/>
    <property type="evidence" value="ECO:0007669"/>
    <property type="project" value="InterPro"/>
</dbReference>
<feature type="coiled-coil region" evidence="10">
    <location>
        <begin position="89"/>
        <end position="116"/>
    </location>
</feature>
<keyword evidence="9" id="KW-0472">Membrane</keyword>
<keyword evidence="15" id="KW-1185">Reference proteome</keyword>
<proteinExistence type="inferred from homology"/>
<feature type="region of interest" description="Disordered" evidence="11">
    <location>
        <begin position="524"/>
        <end position="550"/>
    </location>
</feature>
<evidence type="ECO:0000256" key="4">
    <source>
        <dbReference type="ARBA" id="ARBA00022448"/>
    </source>
</evidence>
<keyword evidence="4" id="KW-0813">Transport</keyword>
<dbReference type="Proteomes" id="UP000198406">
    <property type="component" value="Unassembled WGS sequence"/>
</dbReference>
<dbReference type="InParanoid" id="A0A1Z5J7H9"/>
<feature type="compositionally biased region" description="Basic and acidic residues" evidence="11">
    <location>
        <begin position="537"/>
        <end position="550"/>
    </location>
</feature>
<evidence type="ECO:0000256" key="1">
    <source>
        <dbReference type="ARBA" id="ARBA00004409"/>
    </source>
</evidence>
<protein>
    <recommendedName>
        <fullName evidence="3">Protein CASP</fullName>
    </recommendedName>
</protein>
<dbReference type="PANTHER" id="PTHR14043">
    <property type="entry name" value="CCAAT DISPLACEMENT PROTEIN-RELATED"/>
    <property type="match status" value="1"/>
</dbReference>
<feature type="domain" description="Cux N-terminal" evidence="13">
    <location>
        <begin position="88"/>
        <end position="140"/>
    </location>
</feature>
<evidence type="ECO:0000313" key="15">
    <source>
        <dbReference type="Proteomes" id="UP000198406"/>
    </source>
</evidence>
<dbReference type="InterPro" id="IPR012955">
    <property type="entry name" value="CASP_C"/>
</dbReference>
<comment type="caution">
    <text evidence="14">The sequence shown here is derived from an EMBL/GenBank/DDBJ whole genome shotgun (WGS) entry which is preliminary data.</text>
</comment>
<evidence type="ECO:0000256" key="11">
    <source>
        <dbReference type="SAM" id="MobiDB-lite"/>
    </source>
</evidence>
<comment type="similarity">
    <text evidence="2">Belongs to the CASP family.</text>
</comment>
<keyword evidence="8 10" id="KW-0175">Coiled coil</keyword>
<sequence>MQTTPLQEISEAAEKWKDWNLSQKSQIEPTLQASIEAREQSLAARKNLADVTKQFKKSIKTLSQTGSSLTEEATPENVATAIQAVDNVTSDAKRIVNSYKEEIDNLTRRCKSIESAYTSLAQTLQELPDPASILISCAEEVQTRKAPQPSSGISTQERDELMELRREVAEYEVEFRSLKNQDITIRKLEAKIVELQAAAEEQLQEQLAKAREELIDTEGRRAAEALEREASMARKVQKLELELKAERAGREATQAHLLDADEGVSQREAAWEAQKQIFTDDLERLREVVQITTREKDELQLKVAALQGKSSDAHFSGGNQVEELILERDAYEAEVAELAQTANLLREELRKKDDEITEERRTSRTKMDSYEREKRQMQLKVDSLQQDLASAPSPQLVETMRRELRILKRLEYNADTDQNPEIVGNQDDVTDLESVLVSKLKKAESELVTERVNREELEKECTNLQAQLTEMENTNKDQERLLASLEADLARAIAACAPPQASPALLVPPTENFEILKSVLEPSAERPSSKVVAKEPSVSKKSTEQSDDDHSVATIVMAQRDRLRARCEALEAERDSFKRELQAQVSASDSLKADNTKLYEKVRYLQNFSSKNNRGFKADHDMDLEALEQRYEASVDPFRQFSRAERQRKLNEMPPMERAVFVVAKSVLATREMRTALFFYVLVLHFLVFATTYHWSHSDQCSAVDLDHLAHLPPNAADHFRTDYKDSN</sequence>
<name>A0A1Z5J7H9_FISSO</name>
<comment type="subcellular location">
    <subcellularLocation>
        <location evidence="1">Golgi apparatus membrane</location>
        <topology evidence="1">Single-pass type IV membrane protein</topology>
    </subcellularLocation>
</comment>
<evidence type="ECO:0000256" key="9">
    <source>
        <dbReference type="ARBA" id="ARBA00023136"/>
    </source>
</evidence>
<dbReference type="AlphaFoldDB" id="A0A1Z5J7H9"/>
<accession>A0A1Z5J7H9</accession>
<keyword evidence="5" id="KW-0812">Transmembrane</keyword>
<dbReference type="OrthoDB" id="10257567at2759"/>
<feature type="coiled-coil region" evidence="10">
    <location>
        <begin position="154"/>
        <end position="242"/>
    </location>
</feature>
<evidence type="ECO:0000313" key="14">
    <source>
        <dbReference type="EMBL" id="GAX09955.1"/>
    </source>
</evidence>
<evidence type="ECO:0000259" key="12">
    <source>
        <dbReference type="Pfam" id="PF08172"/>
    </source>
</evidence>
<dbReference type="Pfam" id="PF08172">
    <property type="entry name" value="CASP_C"/>
    <property type="match status" value="1"/>
</dbReference>
<dbReference type="PANTHER" id="PTHR14043:SF2">
    <property type="entry name" value="HOMEOBOX PROTEIN CUT"/>
    <property type="match status" value="1"/>
</dbReference>
<dbReference type="EMBL" id="BDSP01000013">
    <property type="protein sequence ID" value="GAX09955.1"/>
    <property type="molecule type" value="Genomic_DNA"/>
</dbReference>
<dbReference type="GO" id="GO:0000139">
    <property type="term" value="C:Golgi membrane"/>
    <property type="evidence" value="ECO:0007669"/>
    <property type="project" value="UniProtKB-SubCell"/>
</dbReference>
<feature type="coiled-coil region" evidence="10">
    <location>
        <begin position="440"/>
        <end position="495"/>
    </location>
</feature>
<dbReference type="Pfam" id="PF25398">
    <property type="entry name" value="CUX1_N"/>
    <property type="match status" value="1"/>
</dbReference>
<dbReference type="InterPro" id="IPR057476">
    <property type="entry name" value="Cux_N"/>
</dbReference>
<keyword evidence="6" id="KW-1133">Transmembrane helix</keyword>
<evidence type="ECO:0000256" key="7">
    <source>
        <dbReference type="ARBA" id="ARBA00023034"/>
    </source>
</evidence>
<evidence type="ECO:0000256" key="10">
    <source>
        <dbReference type="SAM" id="Coils"/>
    </source>
</evidence>
<evidence type="ECO:0000259" key="13">
    <source>
        <dbReference type="Pfam" id="PF25398"/>
    </source>
</evidence>
<evidence type="ECO:0000256" key="2">
    <source>
        <dbReference type="ARBA" id="ARBA00006415"/>
    </source>
</evidence>
<evidence type="ECO:0000256" key="3">
    <source>
        <dbReference type="ARBA" id="ARBA00018691"/>
    </source>
</evidence>
<gene>
    <name evidence="14" type="ORF">FisN_11Lh058</name>
</gene>
<keyword evidence="14" id="KW-0371">Homeobox</keyword>